<feature type="domain" description="Enoyl reductase (ER)" evidence="3">
    <location>
        <begin position="51"/>
        <end position="385"/>
    </location>
</feature>
<dbReference type="OrthoDB" id="48317at2759"/>
<dbReference type="InterPro" id="IPR011032">
    <property type="entry name" value="GroES-like_sf"/>
</dbReference>
<dbReference type="InterPro" id="IPR020843">
    <property type="entry name" value="ER"/>
</dbReference>
<evidence type="ECO:0000313" key="5">
    <source>
        <dbReference type="Proteomes" id="UP000235786"/>
    </source>
</evidence>
<dbReference type="PANTHER" id="PTHR45348">
    <property type="entry name" value="HYPOTHETICAL OXIDOREDUCTASE (EUROFUNG)"/>
    <property type="match status" value="1"/>
</dbReference>
<evidence type="ECO:0000256" key="1">
    <source>
        <dbReference type="ARBA" id="ARBA00008072"/>
    </source>
</evidence>
<dbReference type="Pfam" id="PF08240">
    <property type="entry name" value="ADH_N"/>
    <property type="match status" value="1"/>
</dbReference>
<sequence length="388" mass="40527">MQILHWLSWAGYQLDAGVFNHQEASQHVLASAKTESSSNIQPRNYAAFLPSEDAQIAVAETPFPKCGAEELIVKNHVVAVNPVDWKIQDAGHSGRFNLTYPIVLGQDLAGEVVEVGSSLQDEFQAGQRVMAHASGLGNGNAYGAFQLYTVVKVATASLIPDEISFSEAAVLPLSISTAAAGLFMKSTLGLRYPTTESSHARASGNSPTLLLWGGSSSVGGSVIQLASAAGYTVITTASSAHFEYCKELGAAHVLDYHDSDVVSALIALLKGKDVVGAYDAIGSDETVHQCATILHALGGGTIASVGAAPDDLPADVAVTRISSGNIFALEPEIGKAVWVEYVPWALNSGGLVPNPKALVVGKGLENVQKGLDRQKQGVSARKVEVVLA</sequence>
<name>A0A2J6RPV3_HYAVF</name>
<dbReference type="AlphaFoldDB" id="A0A2J6RPV3"/>
<dbReference type="InterPro" id="IPR013154">
    <property type="entry name" value="ADH-like_N"/>
</dbReference>
<dbReference type="EMBL" id="KZ613945">
    <property type="protein sequence ID" value="PMD40544.1"/>
    <property type="molecule type" value="Genomic_DNA"/>
</dbReference>
<evidence type="ECO:0000313" key="4">
    <source>
        <dbReference type="EMBL" id="PMD40544.1"/>
    </source>
</evidence>
<evidence type="ECO:0000256" key="2">
    <source>
        <dbReference type="ARBA" id="ARBA00023002"/>
    </source>
</evidence>
<keyword evidence="2" id="KW-0560">Oxidoreductase</keyword>
<accession>A0A2J6RPV3</accession>
<reference evidence="4 5" key="1">
    <citation type="submission" date="2016-04" db="EMBL/GenBank/DDBJ databases">
        <title>A degradative enzymes factory behind the ericoid mycorrhizal symbiosis.</title>
        <authorList>
            <consortium name="DOE Joint Genome Institute"/>
            <person name="Martino E."/>
            <person name="Morin E."/>
            <person name="Grelet G."/>
            <person name="Kuo A."/>
            <person name="Kohler A."/>
            <person name="Daghino S."/>
            <person name="Barry K."/>
            <person name="Choi C."/>
            <person name="Cichocki N."/>
            <person name="Clum A."/>
            <person name="Copeland A."/>
            <person name="Hainaut M."/>
            <person name="Haridas S."/>
            <person name="Labutti K."/>
            <person name="Lindquist E."/>
            <person name="Lipzen A."/>
            <person name="Khouja H.-R."/>
            <person name="Murat C."/>
            <person name="Ohm R."/>
            <person name="Olson A."/>
            <person name="Spatafora J."/>
            <person name="Veneault-Fourrey C."/>
            <person name="Henrissat B."/>
            <person name="Grigoriev I."/>
            <person name="Martin F."/>
            <person name="Perotto S."/>
        </authorList>
    </citation>
    <scope>NUCLEOTIDE SEQUENCE [LARGE SCALE GENOMIC DNA]</scope>
    <source>
        <strain evidence="4 5">F</strain>
    </source>
</reference>
<protein>
    <submittedName>
        <fullName evidence="4">GroES-like protein</fullName>
    </submittedName>
</protein>
<dbReference type="STRING" id="1149755.A0A2J6RPV3"/>
<dbReference type="Pfam" id="PF00107">
    <property type="entry name" value="ADH_zinc_N"/>
    <property type="match status" value="1"/>
</dbReference>
<dbReference type="Gene3D" id="3.90.180.10">
    <property type="entry name" value="Medium-chain alcohol dehydrogenases, catalytic domain"/>
    <property type="match status" value="1"/>
</dbReference>
<dbReference type="InterPro" id="IPR047122">
    <property type="entry name" value="Trans-enoyl_RdTase-like"/>
</dbReference>
<dbReference type="CDD" id="cd08249">
    <property type="entry name" value="enoyl_reductase_like"/>
    <property type="match status" value="1"/>
</dbReference>
<evidence type="ECO:0000259" key="3">
    <source>
        <dbReference type="SMART" id="SM00829"/>
    </source>
</evidence>
<dbReference type="SUPFAM" id="SSF50129">
    <property type="entry name" value="GroES-like"/>
    <property type="match status" value="1"/>
</dbReference>
<gene>
    <name evidence="4" type="ORF">L207DRAFT_512014</name>
</gene>
<dbReference type="InterPro" id="IPR013149">
    <property type="entry name" value="ADH-like_C"/>
</dbReference>
<proteinExistence type="inferred from homology"/>
<dbReference type="PANTHER" id="PTHR45348:SF2">
    <property type="entry name" value="ZINC-TYPE ALCOHOL DEHYDROGENASE-LIKE PROTEIN C2E1P3.01"/>
    <property type="match status" value="1"/>
</dbReference>
<dbReference type="InterPro" id="IPR036291">
    <property type="entry name" value="NAD(P)-bd_dom_sf"/>
</dbReference>
<dbReference type="Proteomes" id="UP000235786">
    <property type="component" value="Unassembled WGS sequence"/>
</dbReference>
<dbReference type="GO" id="GO:0016651">
    <property type="term" value="F:oxidoreductase activity, acting on NAD(P)H"/>
    <property type="evidence" value="ECO:0007669"/>
    <property type="project" value="InterPro"/>
</dbReference>
<keyword evidence="5" id="KW-1185">Reference proteome</keyword>
<dbReference type="SUPFAM" id="SSF51735">
    <property type="entry name" value="NAD(P)-binding Rossmann-fold domains"/>
    <property type="match status" value="1"/>
</dbReference>
<dbReference type="SMART" id="SM00829">
    <property type="entry name" value="PKS_ER"/>
    <property type="match status" value="1"/>
</dbReference>
<dbReference type="Gene3D" id="3.40.50.720">
    <property type="entry name" value="NAD(P)-binding Rossmann-like Domain"/>
    <property type="match status" value="1"/>
</dbReference>
<organism evidence="4 5">
    <name type="scientific">Hyaloscypha variabilis (strain UAMH 11265 / GT02V1 / F)</name>
    <name type="common">Meliniomyces variabilis</name>
    <dbReference type="NCBI Taxonomy" id="1149755"/>
    <lineage>
        <taxon>Eukaryota</taxon>
        <taxon>Fungi</taxon>
        <taxon>Dikarya</taxon>
        <taxon>Ascomycota</taxon>
        <taxon>Pezizomycotina</taxon>
        <taxon>Leotiomycetes</taxon>
        <taxon>Helotiales</taxon>
        <taxon>Hyaloscyphaceae</taxon>
        <taxon>Hyaloscypha</taxon>
        <taxon>Hyaloscypha variabilis</taxon>
    </lineage>
</organism>
<comment type="similarity">
    <text evidence="1">Belongs to the zinc-containing alcohol dehydrogenase family.</text>
</comment>